<dbReference type="Proteomes" id="UP000177376">
    <property type="component" value="Unassembled WGS sequence"/>
</dbReference>
<evidence type="ECO:0000256" key="5">
    <source>
        <dbReference type="ARBA" id="ARBA00023136"/>
    </source>
</evidence>
<comment type="caution">
    <text evidence="7">The sequence shown here is derived from an EMBL/GenBank/DDBJ whole genome shotgun (WGS) entry which is preliminary data.</text>
</comment>
<feature type="transmembrane region" description="Helical" evidence="6">
    <location>
        <begin position="38"/>
        <end position="56"/>
    </location>
</feature>
<feature type="transmembrane region" description="Helical" evidence="6">
    <location>
        <begin position="6"/>
        <end position="26"/>
    </location>
</feature>
<reference evidence="7 8" key="1">
    <citation type="journal article" date="2016" name="Nat. Commun.">
        <title>Thousands of microbial genomes shed light on interconnected biogeochemical processes in an aquifer system.</title>
        <authorList>
            <person name="Anantharaman K."/>
            <person name="Brown C.T."/>
            <person name="Hug L.A."/>
            <person name="Sharon I."/>
            <person name="Castelle C.J."/>
            <person name="Probst A.J."/>
            <person name="Thomas B.C."/>
            <person name="Singh A."/>
            <person name="Wilkins M.J."/>
            <person name="Karaoz U."/>
            <person name="Brodie E.L."/>
            <person name="Williams K.H."/>
            <person name="Hubbard S.S."/>
            <person name="Banfield J.F."/>
        </authorList>
    </citation>
    <scope>NUCLEOTIDE SEQUENCE [LARGE SCALE GENOMIC DNA]</scope>
</reference>
<dbReference type="PANTHER" id="PTHR31632:SF2">
    <property type="entry name" value="PLASMA MEMBRANE IRON PERMEASE"/>
    <property type="match status" value="1"/>
</dbReference>
<feature type="transmembrane region" description="Helical" evidence="6">
    <location>
        <begin position="175"/>
        <end position="196"/>
    </location>
</feature>
<evidence type="ECO:0000256" key="3">
    <source>
        <dbReference type="ARBA" id="ARBA00022692"/>
    </source>
</evidence>
<accession>A0A1G1YMS6</accession>
<organism evidence="7 8">
    <name type="scientific">Candidatus Buchananbacteria bacterium RIFCSPLOWO2_01_FULL_39_33</name>
    <dbReference type="NCBI Taxonomy" id="1797543"/>
    <lineage>
        <taxon>Bacteria</taxon>
        <taxon>Candidatus Buchananiibacteriota</taxon>
    </lineage>
</organism>
<comment type="similarity">
    <text evidence="2">Belongs to the oxidase-dependent Fe transporter (OFeT) (TC 9.A.10.1) family.</text>
</comment>
<evidence type="ECO:0000313" key="7">
    <source>
        <dbReference type="EMBL" id="OGY52960.1"/>
    </source>
</evidence>
<feature type="transmembrane region" description="Helical" evidence="6">
    <location>
        <begin position="147"/>
        <end position="168"/>
    </location>
</feature>
<gene>
    <name evidence="7" type="ORF">A3A02_04445</name>
</gene>
<dbReference type="GO" id="GO:0033573">
    <property type="term" value="C:high-affinity iron permease complex"/>
    <property type="evidence" value="ECO:0007669"/>
    <property type="project" value="InterPro"/>
</dbReference>
<evidence type="ECO:0000256" key="1">
    <source>
        <dbReference type="ARBA" id="ARBA00004141"/>
    </source>
</evidence>
<keyword evidence="4 6" id="KW-1133">Transmembrane helix</keyword>
<comment type="subcellular location">
    <subcellularLocation>
        <location evidence="1">Membrane</location>
        <topology evidence="1">Multi-pass membrane protein</topology>
    </subcellularLocation>
</comment>
<protein>
    <submittedName>
        <fullName evidence="7">High-affinity iron transporter</fullName>
    </submittedName>
</protein>
<keyword evidence="5 6" id="KW-0472">Membrane</keyword>
<keyword evidence="3 6" id="KW-0812">Transmembrane</keyword>
<evidence type="ECO:0000313" key="8">
    <source>
        <dbReference type="Proteomes" id="UP000177376"/>
    </source>
</evidence>
<name>A0A1G1YMS6_9BACT</name>
<feature type="transmembrane region" description="Helical" evidence="6">
    <location>
        <begin position="76"/>
        <end position="93"/>
    </location>
</feature>
<dbReference type="GO" id="GO:0015093">
    <property type="term" value="F:ferrous iron transmembrane transporter activity"/>
    <property type="evidence" value="ECO:0007669"/>
    <property type="project" value="TreeGrafter"/>
</dbReference>
<evidence type="ECO:0000256" key="4">
    <source>
        <dbReference type="ARBA" id="ARBA00022989"/>
    </source>
</evidence>
<dbReference type="AlphaFoldDB" id="A0A1G1YMS6"/>
<sequence>MIASLIIALRETLEAALIIGIIIGYLNRTGQARHKKTVWLAAVLAIIASLVGAWLFKVLAGGFTGRAEEIFEGLTMLIGSVLLTTMILWMMNQKKMSQQLQERVAEQVIKPQDLGLFLLVFISILREGIETVIFLGSASLVAQDNNLIGAVLGLVIAVILGYAVFTGLMKAKLKMFFNITSLLLILFAAGLVAHGIHEFEEAGLIPIVIEHVWDINPALNPDGSYPALHENGWLGGLLKGLFGYNGNPSLIEIISYISYLLVLSIFIKKYYLTAKQ</sequence>
<evidence type="ECO:0000256" key="2">
    <source>
        <dbReference type="ARBA" id="ARBA00008333"/>
    </source>
</evidence>
<feature type="transmembrane region" description="Helical" evidence="6">
    <location>
        <begin position="114"/>
        <end position="135"/>
    </location>
</feature>
<evidence type="ECO:0000256" key="6">
    <source>
        <dbReference type="SAM" id="Phobius"/>
    </source>
</evidence>
<dbReference type="EMBL" id="MHIM01000009">
    <property type="protein sequence ID" value="OGY52960.1"/>
    <property type="molecule type" value="Genomic_DNA"/>
</dbReference>
<dbReference type="InterPro" id="IPR004923">
    <property type="entry name" value="FTR1/Fip1/EfeU"/>
</dbReference>
<feature type="transmembrane region" description="Helical" evidence="6">
    <location>
        <begin position="249"/>
        <end position="267"/>
    </location>
</feature>
<proteinExistence type="inferred from homology"/>
<dbReference type="PANTHER" id="PTHR31632">
    <property type="entry name" value="IRON TRANSPORTER FTH1"/>
    <property type="match status" value="1"/>
</dbReference>
<dbReference type="Pfam" id="PF03239">
    <property type="entry name" value="FTR1"/>
    <property type="match status" value="1"/>
</dbReference>